<gene>
    <name evidence="1" type="ORF">EV644_12938</name>
</gene>
<proteinExistence type="predicted"/>
<dbReference type="InterPro" id="IPR017946">
    <property type="entry name" value="PLC-like_Pdiesterase_TIM-brl"/>
</dbReference>
<dbReference type="CDD" id="cd08556">
    <property type="entry name" value="GDPD"/>
    <property type="match status" value="1"/>
</dbReference>
<keyword evidence="2" id="KW-1185">Reference proteome</keyword>
<dbReference type="Gene3D" id="3.20.20.190">
    <property type="entry name" value="Phosphatidylinositol (PI) phosphodiesterase"/>
    <property type="match status" value="1"/>
</dbReference>
<name>A0ABY2B8H1_9ACTN</name>
<evidence type="ECO:0000313" key="2">
    <source>
        <dbReference type="Proteomes" id="UP000295818"/>
    </source>
</evidence>
<dbReference type="PANTHER" id="PTHR46211:SF14">
    <property type="entry name" value="GLYCEROPHOSPHODIESTER PHOSPHODIESTERASE"/>
    <property type="match status" value="1"/>
</dbReference>
<reference evidence="1 2" key="1">
    <citation type="journal article" date="2015" name="Stand. Genomic Sci.">
        <title>Genomic Encyclopedia of Bacterial and Archaeal Type Strains, Phase III: the genomes of soil and plant-associated and newly described type strains.</title>
        <authorList>
            <person name="Whitman W.B."/>
            <person name="Woyke T."/>
            <person name="Klenk H.P."/>
            <person name="Zhou Y."/>
            <person name="Lilburn T.G."/>
            <person name="Beck B.J."/>
            <person name="De Vos P."/>
            <person name="Vandamme P."/>
            <person name="Eisen J.A."/>
            <person name="Garrity G."/>
            <person name="Hugenholtz P."/>
            <person name="Kyrpides N.C."/>
        </authorList>
    </citation>
    <scope>NUCLEOTIDE SEQUENCE [LARGE SCALE GENOMIC DNA]</scope>
    <source>
        <strain evidence="1 2">VKM Ac-2538</strain>
    </source>
</reference>
<dbReference type="SUPFAM" id="SSF51695">
    <property type="entry name" value="PLC-like phosphodiesterases"/>
    <property type="match status" value="1"/>
</dbReference>
<comment type="caution">
    <text evidence="1">The sequence shown here is derived from an EMBL/GenBank/DDBJ whole genome shotgun (WGS) entry which is preliminary data.</text>
</comment>
<organism evidence="1 2">
    <name type="scientific">Kribbella orskensis</name>
    <dbReference type="NCBI Taxonomy" id="2512216"/>
    <lineage>
        <taxon>Bacteria</taxon>
        <taxon>Bacillati</taxon>
        <taxon>Actinomycetota</taxon>
        <taxon>Actinomycetes</taxon>
        <taxon>Propionibacteriales</taxon>
        <taxon>Kribbellaceae</taxon>
        <taxon>Kribbella</taxon>
    </lineage>
</organism>
<evidence type="ECO:0000313" key="1">
    <source>
        <dbReference type="EMBL" id="TCO11670.1"/>
    </source>
</evidence>
<dbReference type="Proteomes" id="UP000295818">
    <property type="component" value="Unassembled WGS sequence"/>
</dbReference>
<sequence length="206" mass="23367">MSPQLVVAHRAGNDLGTLRAALDAGADLVEADVHAFRQRLEVRHLKSLGPWWLWDRGEFVRRRDTRLLELGDLLAALNGDPRLLLDLKGIHPRLARRLAAVLPDSTVTVCTQHWWMLDAFRDLPHVRLVLSAGSRRGLRRLRTRLRARPAYGVSVHRRLLTPDLVTELHRRAELVFTWPVDTEDELGNARHLGVDGVIGKNLGLLR</sequence>
<dbReference type="EMBL" id="SLWM01000029">
    <property type="protein sequence ID" value="TCO11670.1"/>
    <property type="molecule type" value="Genomic_DNA"/>
</dbReference>
<accession>A0ABY2B8H1</accession>
<protein>
    <submittedName>
        <fullName evidence="1">Glycerophosphoryl diester phosphodiesterase</fullName>
    </submittedName>
</protein>
<dbReference type="RefSeq" id="WP_199240268.1">
    <property type="nucleotide sequence ID" value="NZ_SLWM01000029.1"/>
</dbReference>
<dbReference type="PANTHER" id="PTHR46211">
    <property type="entry name" value="GLYCEROPHOSPHORYL DIESTER PHOSPHODIESTERASE"/>
    <property type="match status" value="1"/>
</dbReference>